<keyword evidence="1" id="KW-1133">Transmembrane helix</keyword>
<name>A0A558G140_HALVO</name>
<feature type="transmembrane region" description="Helical" evidence="1">
    <location>
        <begin position="43"/>
        <end position="65"/>
    </location>
</feature>
<keyword evidence="1" id="KW-0812">Transmembrane</keyword>
<evidence type="ECO:0000313" key="2">
    <source>
        <dbReference type="EMBL" id="TVT91493.1"/>
    </source>
</evidence>
<feature type="non-terminal residue" evidence="2">
    <location>
        <position position="1"/>
    </location>
</feature>
<comment type="caution">
    <text evidence="2">The sequence shown here is derived from an EMBL/GenBank/DDBJ whole genome shotgun (WGS) entry which is preliminary data.</text>
</comment>
<accession>A0A558G140</accession>
<dbReference type="Proteomes" id="UP000320212">
    <property type="component" value="Unassembled WGS sequence"/>
</dbReference>
<sequence length="80" mass="8209">YHCVPHEALGMLGAVAVGDDVATISTGGGGEKELHELGVPIQAHWVGSATILGILVTIIYTFFILKYGESPNTGNTGGGE</sequence>
<evidence type="ECO:0000313" key="3">
    <source>
        <dbReference type="Proteomes" id="UP000320212"/>
    </source>
</evidence>
<gene>
    <name evidence="2" type="ORF">FQA18_17545</name>
</gene>
<evidence type="ECO:0000256" key="1">
    <source>
        <dbReference type="SAM" id="Phobius"/>
    </source>
</evidence>
<organism evidence="2 3">
    <name type="scientific">Haloferax volcanii</name>
    <name type="common">Halobacterium volcanii</name>
    <dbReference type="NCBI Taxonomy" id="2246"/>
    <lineage>
        <taxon>Archaea</taxon>
        <taxon>Methanobacteriati</taxon>
        <taxon>Methanobacteriota</taxon>
        <taxon>Stenosarchaea group</taxon>
        <taxon>Halobacteria</taxon>
        <taxon>Halobacteriales</taxon>
        <taxon>Haloferacaceae</taxon>
        <taxon>Haloferax</taxon>
    </lineage>
</organism>
<dbReference type="EMBL" id="VMTR01000214">
    <property type="protein sequence ID" value="TVT91493.1"/>
    <property type="molecule type" value="Genomic_DNA"/>
</dbReference>
<proteinExistence type="predicted"/>
<reference evidence="2 3" key="1">
    <citation type="submission" date="2019-07" db="EMBL/GenBank/DDBJ databases">
        <title>Draft genome sequence of Haloferax volcanii SS0101, isolated from salt farm in Samut Sakhon, Thailand.</title>
        <authorList>
            <person name="Wanthongcharoen S."/>
            <person name="Yamprayoonswat W."/>
            <person name="Ruangsuj P."/>
            <person name="Thongpramul N."/>
            <person name="Jumpathong W."/>
            <person name="Sittihan S."/>
            <person name="Kanjanavas P."/>
            <person name="Yasawong M."/>
        </authorList>
    </citation>
    <scope>NUCLEOTIDE SEQUENCE [LARGE SCALE GENOMIC DNA]</scope>
    <source>
        <strain evidence="2 3">SS0101</strain>
    </source>
</reference>
<dbReference type="AlphaFoldDB" id="A0A558G140"/>
<keyword evidence="1" id="KW-0472">Membrane</keyword>
<protein>
    <submittedName>
        <fullName evidence="2">Halocyanin</fullName>
    </submittedName>
</protein>